<gene>
    <name evidence="1" type="ORF">BRO54_1381</name>
</gene>
<evidence type="ECO:0000313" key="2">
    <source>
        <dbReference type="Proteomes" id="UP000186030"/>
    </source>
</evidence>
<reference evidence="2" key="2">
    <citation type="submission" date="2017-01" db="EMBL/GenBank/DDBJ databases">
        <title>Genome sequencing and annotation of Geobacillus sp. 1017, a Hydrocarbon-Oxidizing Thermophilic Bacterium Isolated from a Heavy Oil Reservoir (China).</title>
        <authorList>
            <person name="Kadnikov V.V."/>
            <person name="Mardanov A.V."/>
            <person name="Poltaraus A.B."/>
            <person name="Sokolova D.S."/>
            <person name="Semenova E.M."/>
            <person name="Ravin N.V."/>
            <person name="Tourova T.P."/>
            <person name="Nazina T.N."/>
        </authorList>
    </citation>
    <scope>NUCLEOTIDE SEQUENCE [LARGE SCALE GENOMIC DNA]</scope>
    <source>
        <strain evidence="2">1017</strain>
    </source>
</reference>
<evidence type="ECO:0000313" key="1">
    <source>
        <dbReference type="EMBL" id="OKO94826.1"/>
    </source>
</evidence>
<reference evidence="1 2" key="1">
    <citation type="submission" date="2016-11" db="EMBL/GenBank/DDBJ databases">
        <authorList>
            <person name="Kadnikov V."/>
            <person name="Nazina T."/>
        </authorList>
    </citation>
    <scope>NUCLEOTIDE SEQUENCE [LARGE SCALE GENOMIC DNA]</scope>
    <source>
        <strain evidence="1 2">1017</strain>
    </source>
</reference>
<name>A0A1Q5T3L4_9BACL</name>
<organism evidence="1 2">
    <name type="scientific">Geobacillus proteiniphilus</name>
    <dbReference type="NCBI Taxonomy" id="860353"/>
    <lineage>
        <taxon>Bacteria</taxon>
        <taxon>Bacillati</taxon>
        <taxon>Bacillota</taxon>
        <taxon>Bacilli</taxon>
        <taxon>Bacillales</taxon>
        <taxon>Anoxybacillaceae</taxon>
        <taxon>Geobacillus</taxon>
    </lineage>
</organism>
<accession>A0A1Q5T3L4</accession>
<sequence length="141" mass="15710">MMLTTFRQFMTNPFDREAKRSAAAVVSGAFKKRAVCEQISRDKAMPGSFGRKAQQLPQKVNRHDHFVFLLDQVTVAAMKMHLNQRQLGRNKTENGGILLLQFGLICSKMKVPLHGGSLLSNDGSHFHSTGDPPARAIFMLV</sequence>
<comment type="caution">
    <text evidence="1">The sequence shown here is derived from an EMBL/GenBank/DDBJ whole genome shotgun (WGS) entry which is preliminary data.</text>
</comment>
<dbReference type="AlphaFoldDB" id="A0A1Q5T3L4"/>
<dbReference type="EMBL" id="MQMG01000013">
    <property type="protein sequence ID" value="OKO94826.1"/>
    <property type="molecule type" value="Genomic_DNA"/>
</dbReference>
<protein>
    <submittedName>
        <fullName evidence="1">Uncharacterized protein</fullName>
    </submittedName>
</protein>
<proteinExistence type="predicted"/>
<dbReference type="Proteomes" id="UP000186030">
    <property type="component" value="Unassembled WGS sequence"/>
</dbReference>